<dbReference type="InterPro" id="IPR035983">
    <property type="entry name" value="Hect_E3_ubiquitin_ligase"/>
</dbReference>
<dbReference type="Gene3D" id="3.90.1750.10">
    <property type="entry name" value="Hect, E3 ligase catalytic domains"/>
    <property type="match status" value="1"/>
</dbReference>
<dbReference type="Gene3D" id="3.30.2160.10">
    <property type="entry name" value="Hect, E3 ligase catalytic domain"/>
    <property type="match status" value="1"/>
</dbReference>
<dbReference type="PROSITE" id="PS50237">
    <property type="entry name" value="HECT"/>
    <property type="match status" value="1"/>
</dbReference>
<comment type="similarity">
    <text evidence="6">Belongs to the UPL family. TOM1/PTR1 subfamily.</text>
</comment>
<gene>
    <name evidence="8" type="ORF">ZEAMMB73_Zm00001d005127</name>
</gene>
<dbReference type="CDD" id="cd00078">
    <property type="entry name" value="HECTc"/>
    <property type="match status" value="1"/>
</dbReference>
<accession>A0A1D6EK95</accession>
<reference evidence="8" key="1">
    <citation type="submission" date="2015-12" db="EMBL/GenBank/DDBJ databases">
        <title>Update maize B73 reference genome by single molecule sequencing technologies.</title>
        <authorList>
            <consortium name="Maize Genome Sequencing Project"/>
            <person name="Ware D."/>
        </authorList>
    </citation>
    <scope>NUCLEOTIDE SEQUENCE [LARGE SCALE GENOMIC DNA]</scope>
    <source>
        <tissue evidence="8">Seedling</tissue>
    </source>
</reference>
<dbReference type="EMBL" id="CM007648">
    <property type="protein sequence ID" value="ONM20379.1"/>
    <property type="molecule type" value="Genomic_DNA"/>
</dbReference>
<evidence type="ECO:0000256" key="1">
    <source>
        <dbReference type="ARBA" id="ARBA00000885"/>
    </source>
</evidence>
<organism evidence="8">
    <name type="scientific">Zea mays</name>
    <name type="common">Maize</name>
    <dbReference type="NCBI Taxonomy" id="4577"/>
    <lineage>
        <taxon>Eukaryota</taxon>
        <taxon>Viridiplantae</taxon>
        <taxon>Streptophyta</taxon>
        <taxon>Embryophyta</taxon>
        <taxon>Tracheophyta</taxon>
        <taxon>Spermatophyta</taxon>
        <taxon>Magnoliopsida</taxon>
        <taxon>Liliopsida</taxon>
        <taxon>Poales</taxon>
        <taxon>Poaceae</taxon>
        <taxon>PACMAD clade</taxon>
        <taxon>Panicoideae</taxon>
        <taxon>Andropogonodae</taxon>
        <taxon>Andropogoneae</taxon>
        <taxon>Tripsacinae</taxon>
        <taxon>Zea</taxon>
    </lineage>
</organism>
<proteinExistence type="inferred from homology"/>
<protein>
    <recommendedName>
        <fullName evidence="3">HECT-type E3 ubiquitin transferase</fullName>
        <ecNumber evidence="3">2.3.2.26</ecNumber>
    </recommendedName>
</protein>
<evidence type="ECO:0000259" key="7">
    <source>
        <dbReference type="PROSITE" id="PS50237"/>
    </source>
</evidence>
<evidence type="ECO:0000256" key="6">
    <source>
        <dbReference type="ARBA" id="ARBA00034494"/>
    </source>
</evidence>
<dbReference type="FunFam" id="3.30.2160.10:FF:000001">
    <property type="entry name" value="E3 ubiquitin-protein ligase NEDD4-like"/>
    <property type="match status" value="1"/>
</dbReference>
<feature type="domain" description="HECT" evidence="7">
    <location>
        <begin position="1263"/>
        <end position="1604"/>
    </location>
</feature>
<dbReference type="SUPFAM" id="SSF48371">
    <property type="entry name" value="ARM repeat"/>
    <property type="match status" value="1"/>
</dbReference>
<dbReference type="PANTHER" id="PTHR11254">
    <property type="entry name" value="HECT DOMAIN UBIQUITIN-PROTEIN LIGASE"/>
    <property type="match status" value="1"/>
</dbReference>
<dbReference type="PANTHER" id="PTHR11254:SF67">
    <property type="entry name" value="E3 UBIQUITIN-PROTEIN LIGASE HUWE1"/>
    <property type="match status" value="1"/>
</dbReference>
<dbReference type="Pfam" id="PF00632">
    <property type="entry name" value="HECT"/>
    <property type="match status" value="1"/>
</dbReference>
<evidence type="ECO:0000313" key="8">
    <source>
        <dbReference type="EMBL" id="ONM20379.1"/>
    </source>
</evidence>
<comment type="pathway">
    <text evidence="2">Protein modification; protein ubiquitination.</text>
</comment>
<dbReference type="InterPro" id="IPR050409">
    <property type="entry name" value="E3_ubiq-protein_ligase"/>
</dbReference>
<dbReference type="InterPro" id="IPR010309">
    <property type="entry name" value="E3_Ub_ligase_DUF908"/>
</dbReference>
<dbReference type="SUPFAM" id="SSF56204">
    <property type="entry name" value="Hect, E3 ligase catalytic domain"/>
    <property type="match status" value="1"/>
</dbReference>
<evidence type="ECO:0000256" key="4">
    <source>
        <dbReference type="ARBA" id="ARBA00022679"/>
    </source>
</evidence>
<dbReference type="Pfam" id="PF06012">
    <property type="entry name" value="DUF908"/>
    <property type="match status" value="1"/>
</dbReference>
<dbReference type="ExpressionAtlas" id="A0A1D6EK95">
    <property type="expression patterns" value="baseline and differential"/>
</dbReference>
<dbReference type="FunFam" id="3.30.2410.10:FF:000010">
    <property type="entry name" value="E3 ubiquitin-protein ligase UPL1"/>
    <property type="match status" value="1"/>
</dbReference>
<name>A0A1D6EK95_MAIZE</name>
<keyword evidence="5" id="KW-0833">Ubl conjugation pathway</keyword>
<dbReference type="Gene3D" id="1.25.10.10">
    <property type="entry name" value="Leucine-rich Repeat Variant"/>
    <property type="match status" value="1"/>
</dbReference>
<dbReference type="Gene3D" id="3.30.2410.10">
    <property type="entry name" value="Hect, E3 ligase catalytic domain"/>
    <property type="match status" value="1"/>
</dbReference>
<dbReference type="InterPro" id="IPR016024">
    <property type="entry name" value="ARM-type_fold"/>
</dbReference>
<dbReference type="Pfam" id="PF06025">
    <property type="entry name" value="DUF913"/>
    <property type="match status" value="1"/>
</dbReference>
<evidence type="ECO:0000256" key="2">
    <source>
        <dbReference type="ARBA" id="ARBA00004906"/>
    </source>
</evidence>
<dbReference type="FunFam" id="3.90.1750.10:FF:000003">
    <property type="entry name" value="E3 ubiquitin-protein ligase UPL1"/>
    <property type="match status" value="1"/>
</dbReference>
<evidence type="ECO:0000256" key="3">
    <source>
        <dbReference type="ARBA" id="ARBA00012485"/>
    </source>
</evidence>
<dbReference type="InterPro" id="IPR010314">
    <property type="entry name" value="E3_Ub_ligase_DUF913"/>
</dbReference>
<comment type="catalytic activity">
    <reaction evidence="1">
        <text>S-ubiquitinyl-[E2 ubiquitin-conjugating enzyme]-L-cysteine + [acceptor protein]-L-lysine = [E2 ubiquitin-conjugating enzyme]-L-cysteine + N(6)-ubiquitinyl-[acceptor protein]-L-lysine.</text>
        <dbReference type="EC" id="2.3.2.26"/>
    </reaction>
</comment>
<dbReference type="InterPro" id="IPR011989">
    <property type="entry name" value="ARM-like"/>
</dbReference>
<keyword evidence="4" id="KW-0808">Transferase</keyword>
<dbReference type="EC" id="2.3.2.26" evidence="3"/>
<dbReference type="SMART" id="SM00119">
    <property type="entry name" value="HECTc"/>
    <property type="match status" value="1"/>
</dbReference>
<dbReference type="GO" id="GO:0061630">
    <property type="term" value="F:ubiquitin protein ligase activity"/>
    <property type="evidence" value="ECO:0007669"/>
    <property type="project" value="UniProtKB-EC"/>
</dbReference>
<evidence type="ECO:0000256" key="5">
    <source>
        <dbReference type="ARBA" id="ARBA00022786"/>
    </source>
</evidence>
<dbReference type="InterPro" id="IPR000569">
    <property type="entry name" value="HECT_dom"/>
</dbReference>
<sequence>MKLKRRRAVEVPPSIKSFINSVTTVPLEDVELPLKDFAWEFDKGDFHHWLDLFNHFDSFFESYIKSRKDLHLEDNFLDVDPPFPREALLQILRVSKLILENCTNRHFSSFFEQHLSALLASTDADIVEASLQTLMAFVDKSVGKSSIRSASLASKLFALSQGWGGKEGGLGLVACSLPSVSDPVSTEVGSTLHFEFYRAADKSEKSQCLEKENKLEVIHLSNVNSCKEADLEILDRLVKDYSVPQALRFLLLTRLRFARAFDSLTCRHQYICIRLYAFIVLVQAGHDLEVVSTFLNNEPEFIDELLSLLSYEDEIPEKIRILGVLSLVALCQDRPHQPTVLSSVTSGGHRGILPILMQNTVDSIINGSMKWSIIFAEALLSLVSMLVSSTPGSLALQEAGFIPTILPLLKDTNTQHLHLVSKAVHVIESFLDYHNPSSAVFRDLGGLDDTIARLKLEVSQVEVDSKLIDHSTNEGNEVESYPPVQDIQPSCSESLILYHRKNLIKVLLRTISLATYVPGSSARVDGSEENVLPPCLCAIFKRGKDFGGGVFSLAANVMSDLIHKDPTCYTVLDSAGLPQAFLDAIMCGGLYNSDAVSCIPQCLDALCLNNNGLQLVKDRNALRCFVKIFTSRSYMKALSGDTAGALSSGLDELMRHAPSLRSSGVSMFIEILNTIFKVWCGVDSIPYKESDNYSAVIPMDTDVVVATSQSEGVPPEPLSRGLLQRLMSNLCAHSVTRVTLVGHLLNMIKPEYEGLSVSDCMATYRLHGCHWNIVYAQSCSANGVPPLVTRRLLEILTYLASASPSVVDLLIYFNPSASPNCLTLQHNKETSQESSMQNMMPPYSKAYTPIILLLKLLNKPLFLRSRVYLEKVLYLLEVVINNAASQVDCPPHSVQITNNSDIEFVDGTPYQTQVEPSTLEQGHIPDNNQSRDVEVPPSCAKLDVNVHAILTQLPDAELHNLCNILALEGLPDKVYSLAAEVVKKLASVAASHRKFFSIELAGVAQSLSSSAVEELVTLKNTQMLGLSTCSMAGAAILRILQVLSTLTSCVMDSRHEQDLGQEEQSFLWDLNAGLQPLWQELSDCISATEAKLVHNSSFASHAPSVDALAVSASSSVSSPLPPGTQRLLPFIESFFVLCEKLQTNQPVAQSDYTVIAPEVKESAGSSSSPSLKTGGTCNVTFIRIAEKHRRLLNVFIRQNPSILEKSLSMMLKVPRLIDFDNKRAYFRSRIRQQHDQHLPAPLHISVRRAYVLDDSYNQLRLRRTQDLKGRLTVQFQGEEGIDAGGLTREWYQLLSRVIFDKGTLLFTTVGNNATFQPNPNSDFQTEHLSYFKFVGRVVAKALFDGQLLDVHFTRSFYKHILGAKVTYHDIEAIDPDYYRNLKWMLENDVSDLPYLTFSMDPDEEKHILYEKTEVTDYELKPGGRNIRVTEETKQEYVDLVAEHILTTAIRPQINGFLEGFTELVPRDLISLFNDKELELLISGLPEIDLDDLKANTEYIGYSAASPVIQWFWEVVRAFSKEDMARLLQFVTGTSKVPLEGFKALQGISGPQRFQIYKAYGSPGRLPSAHTCFNQLDLPEYTSKEQLEERLLLAIHEASEGFGFG</sequence>